<dbReference type="InterPro" id="IPR033730">
    <property type="entry name" value="ProRS_core_prok"/>
</dbReference>
<dbReference type="GO" id="GO:0005524">
    <property type="term" value="F:ATP binding"/>
    <property type="evidence" value="ECO:0007669"/>
    <property type="project" value="UniProtKB-UniRule"/>
</dbReference>
<dbReference type="InterPro" id="IPR023717">
    <property type="entry name" value="Pro-tRNA-Synthase_IIa_type1"/>
</dbReference>
<comment type="caution">
    <text evidence="14">The sequence shown here is derived from an EMBL/GenBank/DDBJ whole genome shotgun (WGS) entry which is preliminary data.</text>
</comment>
<dbReference type="GO" id="GO:0002161">
    <property type="term" value="F:aminoacyl-tRNA deacylase activity"/>
    <property type="evidence" value="ECO:0007669"/>
    <property type="project" value="InterPro"/>
</dbReference>
<dbReference type="PROSITE" id="PS50862">
    <property type="entry name" value="AA_TRNA_LIGASE_II"/>
    <property type="match status" value="1"/>
</dbReference>
<dbReference type="Pfam" id="PF03129">
    <property type="entry name" value="HGTP_anticodon"/>
    <property type="match status" value="1"/>
</dbReference>
<dbReference type="InterPro" id="IPR007214">
    <property type="entry name" value="YbaK/aa-tRNA-synth-assoc-dom"/>
</dbReference>
<keyword evidence="4 12" id="KW-0436">Ligase</keyword>
<dbReference type="GO" id="GO:0004827">
    <property type="term" value="F:proline-tRNA ligase activity"/>
    <property type="evidence" value="ECO:0007669"/>
    <property type="project" value="UniProtKB-UniRule"/>
</dbReference>
<dbReference type="AlphaFoldDB" id="A0A2P8QZK4"/>
<reference evidence="15" key="1">
    <citation type="submission" date="2017-10" db="EMBL/GenBank/DDBJ databases">
        <title>Campylobacter species from seals.</title>
        <authorList>
            <person name="Gilbert M.J."/>
            <person name="Zomer A.L."/>
            <person name="Timmerman A.J."/>
            <person name="Duim B."/>
            <person name="Wagenaar J.A."/>
        </authorList>
    </citation>
    <scope>NUCLEOTIDE SEQUENCE [LARGE SCALE GENOMIC DNA]</scope>
    <source>
        <strain evidence="15">17S00004-5</strain>
    </source>
</reference>
<evidence type="ECO:0000256" key="4">
    <source>
        <dbReference type="ARBA" id="ARBA00022598"/>
    </source>
</evidence>
<evidence type="ECO:0000256" key="11">
    <source>
        <dbReference type="ARBA" id="ARBA00060755"/>
    </source>
</evidence>
<keyword evidence="6 12" id="KW-0067">ATP-binding</keyword>
<dbReference type="Gene3D" id="3.30.930.10">
    <property type="entry name" value="Bira Bifunctional Protein, Domain 2"/>
    <property type="match status" value="2"/>
</dbReference>
<dbReference type="PANTHER" id="PTHR42753">
    <property type="entry name" value="MITOCHONDRIAL RIBOSOME PROTEIN L39/PROLYL-TRNA LIGASE FAMILY MEMBER"/>
    <property type="match status" value="1"/>
</dbReference>
<evidence type="ECO:0000313" key="15">
    <source>
        <dbReference type="Proteomes" id="UP000240535"/>
    </source>
</evidence>
<name>A0A2P8QZK4_9BACT</name>
<dbReference type="SUPFAM" id="SSF52954">
    <property type="entry name" value="Class II aaRS ABD-related"/>
    <property type="match status" value="1"/>
</dbReference>
<dbReference type="EC" id="6.1.1.15" evidence="12"/>
<comment type="subcellular location">
    <subcellularLocation>
        <location evidence="1 12">Cytoplasm</location>
    </subcellularLocation>
</comment>
<comment type="similarity">
    <text evidence="11 12">Belongs to the class-II aminoacyl-tRNA synthetase family. ProS type 1 subfamily.</text>
</comment>
<dbReference type="InterPro" id="IPR002316">
    <property type="entry name" value="Pro-tRNA-ligase_IIa"/>
</dbReference>
<dbReference type="EMBL" id="PDHH01000005">
    <property type="protein sequence ID" value="PSM51669.1"/>
    <property type="molecule type" value="Genomic_DNA"/>
</dbReference>
<comment type="catalytic activity">
    <reaction evidence="9 12">
        <text>tRNA(Pro) + L-proline + ATP = L-prolyl-tRNA(Pro) + AMP + diphosphate</text>
        <dbReference type="Rhea" id="RHEA:14305"/>
        <dbReference type="Rhea" id="RHEA-COMP:9700"/>
        <dbReference type="Rhea" id="RHEA-COMP:9702"/>
        <dbReference type="ChEBI" id="CHEBI:30616"/>
        <dbReference type="ChEBI" id="CHEBI:33019"/>
        <dbReference type="ChEBI" id="CHEBI:60039"/>
        <dbReference type="ChEBI" id="CHEBI:78442"/>
        <dbReference type="ChEBI" id="CHEBI:78532"/>
        <dbReference type="ChEBI" id="CHEBI:456215"/>
        <dbReference type="EC" id="6.1.1.15"/>
    </reaction>
</comment>
<dbReference type="NCBIfam" id="TIGR00409">
    <property type="entry name" value="proS_fam_II"/>
    <property type="match status" value="1"/>
</dbReference>
<dbReference type="PRINTS" id="PR01046">
    <property type="entry name" value="TRNASYNTHPRO"/>
</dbReference>
<dbReference type="CDD" id="cd04334">
    <property type="entry name" value="ProRS-INS"/>
    <property type="match status" value="1"/>
</dbReference>
<dbReference type="InterPro" id="IPR036754">
    <property type="entry name" value="YbaK/aa-tRNA-synt-asso_dom_sf"/>
</dbReference>
<dbReference type="FunFam" id="3.30.930.10:FF:000065">
    <property type="entry name" value="Proline--tRNA ligase"/>
    <property type="match status" value="1"/>
</dbReference>
<dbReference type="SUPFAM" id="SSF55826">
    <property type="entry name" value="YbaK/ProRS associated domain"/>
    <property type="match status" value="1"/>
</dbReference>
<sequence>MRFSKFFAPTHKEAPKDATLPSHSFLIRAGFIEQLGSGLYNFLPMGKMVHDKIKNIVKEEMDKTGAQEVSFSFVTPAEFWKQSGRYDVFGKELLRFKDRKDNDFVLSPTNEESVVNMVKNKITSYKQLPLHLYQINTKFRDEARPRFGLLRGREFTMKDGYSFHSSEEDLKREFDVMEKTYSNIFTRLGLNFRAVEADSGAIGGSGSKEFMVLADNGEDDIVICTNCSYSANIEAARRKPKTTNAEAPEANMMSKFHTPNMSTIEDVANFFKIDKFYTIKAVIKKAIYEKEEKVVVFFIRGDDELQEVKALNACNALELDDANEQEIEKANLVAGYCGPKDLPEGIDFYIDNELKDAKQMICGANEKDYHIIGFNVTSFKEERFKDLISVNKGDKCPCCGGELDITKGIEVGHIFQLGQKYSSAMNATFLDENGKAQPFYMGCYGIGVSRLVAATIEASHDEKGCIWNKQISPFELEIIISNTKKDEQVEFANNLYEKARDLGINVLLDDRNERFGVKMSEFELMGFPYAILVGKGLEDDEVEIVARDGLEKTKIKLEKLEEKIKEIF</sequence>
<dbReference type="Pfam" id="PF00587">
    <property type="entry name" value="tRNA-synt_2b"/>
    <property type="match status" value="1"/>
</dbReference>
<comment type="function">
    <text evidence="10 12">Catalyzes the attachment of proline to tRNA(Pro) in a two-step reaction: proline is first activated by ATP to form Pro-AMP and then transferred to the acceptor end of tRNA(Pro). As ProRS can inadvertently accommodate and process non-cognate amino acids such as alanine and cysteine, to avoid such errors it has two additional distinct editing activities against alanine. One activity is designated as 'pretransfer' editing and involves the tRNA(Pro)-independent hydrolysis of activated Ala-AMP. The other activity is designated 'posttransfer' editing and involves deacylation of mischarged Ala-tRNA(Pro). The misacylated Cys-tRNA(Pro) is not edited by ProRS.</text>
</comment>
<dbReference type="SUPFAM" id="SSF55681">
    <property type="entry name" value="Class II aaRS and biotin synthetases"/>
    <property type="match status" value="1"/>
</dbReference>
<dbReference type="InterPro" id="IPR002314">
    <property type="entry name" value="aa-tRNA-synt_IIb"/>
</dbReference>
<dbReference type="FunFam" id="3.30.930.10:FF:000066">
    <property type="entry name" value="Proline--tRNA ligase"/>
    <property type="match status" value="1"/>
</dbReference>
<evidence type="ECO:0000256" key="9">
    <source>
        <dbReference type="ARBA" id="ARBA00047671"/>
    </source>
</evidence>
<comment type="subunit">
    <text evidence="2 12">Homodimer.</text>
</comment>
<evidence type="ECO:0000313" key="14">
    <source>
        <dbReference type="EMBL" id="PSM51669.1"/>
    </source>
</evidence>
<evidence type="ECO:0000256" key="5">
    <source>
        <dbReference type="ARBA" id="ARBA00022741"/>
    </source>
</evidence>
<comment type="domain">
    <text evidence="12">Consists of three domains: the N-terminal catalytic domain, the editing domain and the C-terminal anticodon-binding domain.</text>
</comment>
<gene>
    <name evidence="12" type="primary">proS</name>
    <name evidence="14" type="ORF">CQ405_05930</name>
</gene>
<dbReference type="PANTHER" id="PTHR42753:SF2">
    <property type="entry name" value="PROLINE--TRNA LIGASE"/>
    <property type="match status" value="1"/>
</dbReference>
<dbReference type="RefSeq" id="WP_106871677.1">
    <property type="nucleotide sequence ID" value="NZ_CP053841.1"/>
</dbReference>
<proteinExistence type="inferred from homology"/>
<keyword evidence="3 12" id="KW-0963">Cytoplasm</keyword>
<dbReference type="GO" id="GO:0005829">
    <property type="term" value="C:cytosol"/>
    <property type="evidence" value="ECO:0007669"/>
    <property type="project" value="TreeGrafter"/>
</dbReference>
<dbReference type="InterPro" id="IPR050062">
    <property type="entry name" value="Pro-tRNA_synthetase"/>
</dbReference>
<dbReference type="Gene3D" id="3.40.50.800">
    <property type="entry name" value="Anticodon-binding domain"/>
    <property type="match status" value="1"/>
</dbReference>
<evidence type="ECO:0000256" key="3">
    <source>
        <dbReference type="ARBA" id="ARBA00022490"/>
    </source>
</evidence>
<dbReference type="CDD" id="cd00779">
    <property type="entry name" value="ProRS_core_prok"/>
    <property type="match status" value="1"/>
</dbReference>
<evidence type="ECO:0000256" key="10">
    <source>
        <dbReference type="ARBA" id="ARBA00053664"/>
    </source>
</evidence>
<evidence type="ECO:0000256" key="12">
    <source>
        <dbReference type="HAMAP-Rule" id="MF_01569"/>
    </source>
</evidence>
<dbReference type="GO" id="GO:0006433">
    <property type="term" value="P:prolyl-tRNA aminoacylation"/>
    <property type="evidence" value="ECO:0007669"/>
    <property type="project" value="UniProtKB-UniRule"/>
</dbReference>
<dbReference type="CDD" id="cd00861">
    <property type="entry name" value="ProRS_anticodon_short"/>
    <property type="match status" value="1"/>
</dbReference>
<feature type="domain" description="Aminoacyl-transfer RNA synthetases class-II family profile" evidence="13">
    <location>
        <begin position="33"/>
        <end position="473"/>
    </location>
</feature>
<evidence type="ECO:0000256" key="2">
    <source>
        <dbReference type="ARBA" id="ARBA00011738"/>
    </source>
</evidence>
<evidence type="ECO:0000259" key="13">
    <source>
        <dbReference type="PROSITE" id="PS50862"/>
    </source>
</evidence>
<evidence type="ECO:0000256" key="8">
    <source>
        <dbReference type="ARBA" id="ARBA00023146"/>
    </source>
</evidence>
<dbReference type="NCBIfam" id="NF006625">
    <property type="entry name" value="PRK09194.1"/>
    <property type="match status" value="1"/>
</dbReference>
<dbReference type="Pfam" id="PF04073">
    <property type="entry name" value="tRNA_edit"/>
    <property type="match status" value="1"/>
</dbReference>
<dbReference type="InterPro" id="IPR004154">
    <property type="entry name" value="Anticodon-bd"/>
</dbReference>
<organism evidence="14 15">
    <name type="scientific">Campylobacter blaseri</name>
    <dbReference type="NCBI Taxonomy" id="2042961"/>
    <lineage>
        <taxon>Bacteria</taxon>
        <taxon>Pseudomonadati</taxon>
        <taxon>Campylobacterota</taxon>
        <taxon>Epsilonproteobacteria</taxon>
        <taxon>Campylobacterales</taxon>
        <taxon>Campylobacteraceae</taxon>
        <taxon>Campylobacter</taxon>
    </lineage>
</organism>
<dbReference type="InterPro" id="IPR006195">
    <property type="entry name" value="aa-tRNA-synth_II"/>
</dbReference>
<evidence type="ECO:0000256" key="1">
    <source>
        <dbReference type="ARBA" id="ARBA00004496"/>
    </source>
</evidence>
<keyword evidence="5 12" id="KW-0547">Nucleotide-binding</keyword>
<evidence type="ECO:0000256" key="7">
    <source>
        <dbReference type="ARBA" id="ARBA00022917"/>
    </source>
</evidence>
<dbReference type="InterPro" id="IPR044140">
    <property type="entry name" value="ProRS_anticodon_short"/>
</dbReference>
<keyword evidence="8 12" id="KW-0030">Aminoacyl-tRNA synthetase</keyword>
<protein>
    <recommendedName>
        <fullName evidence="12">Proline--tRNA ligase</fullName>
        <ecNumber evidence="12">6.1.1.15</ecNumber>
    </recommendedName>
    <alternativeName>
        <fullName evidence="12">Prolyl-tRNA synthetase</fullName>
        <shortName evidence="12">ProRS</shortName>
    </alternativeName>
</protein>
<dbReference type="InterPro" id="IPR045864">
    <property type="entry name" value="aa-tRNA-synth_II/BPL/LPL"/>
</dbReference>
<dbReference type="HAMAP" id="MF_01569">
    <property type="entry name" value="Pro_tRNA_synth_type1"/>
    <property type="match status" value="1"/>
</dbReference>
<dbReference type="InterPro" id="IPR036621">
    <property type="entry name" value="Anticodon-bd_dom_sf"/>
</dbReference>
<dbReference type="OrthoDB" id="9809052at2"/>
<keyword evidence="15" id="KW-1185">Reference proteome</keyword>
<accession>A0A2P8QZK4</accession>
<evidence type="ECO:0000256" key="6">
    <source>
        <dbReference type="ARBA" id="ARBA00022840"/>
    </source>
</evidence>
<dbReference type="Proteomes" id="UP000240535">
    <property type="component" value="Unassembled WGS sequence"/>
</dbReference>
<keyword evidence="7 12" id="KW-0648">Protein biosynthesis</keyword>
<dbReference type="InterPro" id="IPR004500">
    <property type="entry name" value="Pro-tRNA-synth_IIa_bac-type"/>
</dbReference>